<sequence length="495" mass="58228">MTLSRRIDKLLFELGYCSKIGLRRFLSNHELTLIKHLNHNNKEIHEKLLGTKKQLRQVITPSQLLINGKPIHTLKPLIIAFDKPEGWTSESLGSLYDYTHFQYHQKMKKNFKFVEQQEEEGQIQILSHSKLEREEEEEFTDDEEKETYMSDDDDEDSLNLSHHHEEEELTENIYSLLDLLPKEYPLRKPEFQSILPLPDEIGGLTVITQLHSMAKAFRSVRAPCRRVYRIQTRDGFTGLEDEALLHFRSDIKDSIKRVINPPEFVVVDEKKNIAEIVLYDYKPDKIREMMRAIRHELLDVKRIGLGGLSLSDLPELVTPKLNEETGLVEFTNEEKRANKKHWVALDDERIEKLMSSKQEVVDRLRAEKEKGRARREEDLKRFARETNVRKEDFMQAHTEKQEQEFKEETKLTETILGVDKDYPETLVPKKSTITTDKPKYSFSSVNALQEGKLDISFDEIDAEEMKRWDEQTSQEMRQYTAKLERKKTIASKKKK</sequence>
<protein>
    <submittedName>
        <fullName evidence="2">Uncharacterized protein</fullName>
    </submittedName>
</protein>
<dbReference type="InterPro" id="IPR042092">
    <property type="entry name" value="PsdUridine_s_RsuA/RluB/E/F_cat"/>
</dbReference>
<proteinExistence type="predicted"/>
<dbReference type="OMA" id="VYRIQTR"/>
<organism evidence="2 3">
    <name type="scientific">Naegleria fowleri</name>
    <name type="common">Brain eating amoeba</name>
    <dbReference type="NCBI Taxonomy" id="5763"/>
    <lineage>
        <taxon>Eukaryota</taxon>
        <taxon>Discoba</taxon>
        <taxon>Heterolobosea</taxon>
        <taxon>Tetramitia</taxon>
        <taxon>Eutetramitia</taxon>
        <taxon>Vahlkampfiidae</taxon>
        <taxon>Naegleria</taxon>
    </lineage>
</organism>
<dbReference type="Gene3D" id="3.30.70.1560">
    <property type="entry name" value="Alpha-L RNA-binding motif"/>
    <property type="match status" value="1"/>
</dbReference>
<accession>A0A6A5C2L4</accession>
<dbReference type="RefSeq" id="XP_044568340.1">
    <property type="nucleotide sequence ID" value="XM_044701018.1"/>
</dbReference>
<name>A0A6A5C2L4_NAEFO</name>
<evidence type="ECO:0000256" key="1">
    <source>
        <dbReference type="SAM" id="MobiDB-lite"/>
    </source>
</evidence>
<dbReference type="GeneID" id="68117907"/>
<dbReference type="EMBL" id="VFQX01000006">
    <property type="protein sequence ID" value="KAF0983627.1"/>
    <property type="molecule type" value="Genomic_DNA"/>
</dbReference>
<dbReference type="OrthoDB" id="10368741at2759"/>
<dbReference type="VEuPathDB" id="AmoebaDB:NfTy_014110"/>
<dbReference type="GO" id="GO:0009982">
    <property type="term" value="F:pseudouridine synthase activity"/>
    <property type="evidence" value="ECO:0007669"/>
    <property type="project" value="InterPro"/>
</dbReference>
<reference evidence="2 3" key="1">
    <citation type="journal article" date="2019" name="Sci. Rep.">
        <title>Nanopore sequencing improves the draft genome of the human pathogenic amoeba Naegleria fowleri.</title>
        <authorList>
            <person name="Liechti N."/>
            <person name="Schurch N."/>
            <person name="Bruggmann R."/>
            <person name="Wittwer M."/>
        </authorList>
    </citation>
    <scope>NUCLEOTIDE SEQUENCE [LARGE SCALE GENOMIC DNA]</scope>
    <source>
        <strain evidence="2 3">ATCC 30894</strain>
    </source>
</reference>
<dbReference type="GO" id="GO:0003723">
    <property type="term" value="F:RNA binding"/>
    <property type="evidence" value="ECO:0007669"/>
    <property type="project" value="InterPro"/>
</dbReference>
<feature type="compositionally biased region" description="Acidic residues" evidence="1">
    <location>
        <begin position="134"/>
        <end position="157"/>
    </location>
</feature>
<evidence type="ECO:0000313" key="2">
    <source>
        <dbReference type="EMBL" id="KAF0983627.1"/>
    </source>
</evidence>
<evidence type="ECO:0000313" key="3">
    <source>
        <dbReference type="Proteomes" id="UP000444721"/>
    </source>
</evidence>
<comment type="caution">
    <text evidence="2">The sequence shown here is derived from an EMBL/GenBank/DDBJ whole genome shotgun (WGS) entry which is preliminary data.</text>
</comment>
<dbReference type="Gene3D" id="3.30.70.580">
    <property type="entry name" value="Pseudouridine synthase I, catalytic domain, N-terminal subdomain"/>
    <property type="match status" value="1"/>
</dbReference>
<dbReference type="AlphaFoldDB" id="A0A6A5C2L4"/>
<keyword evidence="3" id="KW-1185">Reference proteome</keyword>
<dbReference type="InterPro" id="IPR020094">
    <property type="entry name" value="TruA/RsuA/RluB/E/F_N"/>
</dbReference>
<feature type="region of interest" description="Disordered" evidence="1">
    <location>
        <begin position="131"/>
        <end position="158"/>
    </location>
</feature>
<dbReference type="Proteomes" id="UP000444721">
    <property type="component" value="Unassembled WGS sequence"/>
</dbReference>
<dbReference type="VEuPathDB" id="AmoebaDB:FDP41_010692"/>
<dbReference type="VEuPathDB" id="AmoebaDB:NF0082600"/>
<gene>
    <name evidence="2" type="ORF">FDP41_010692</name>
</gene>